<evidence type="ECO:0000313" key="2">
    <source>
        <dbReference type="EMBL" id="KAF6330354.1"/>
    </source>
</evidence>
<gene>
    <name evidence="2" type="ORF">mMyoMyo1_012344</name>
</gene>
<evidence type="ECO:0000313" key="3">
    <source>
        <dbReference type="Proteomes" id="UP000527355"/>
    </source>
</evidence>
<sequence>MQYKTVVPEEKETHEVIVLVVYLEARSRAHYGKSETEKTIVASLIMTIELWSQRSEFWSAGKAQRKMGLRPSAWTLLGFATSLTFEKLKPEYLQAFPEKMKLFLQFLKKRSWFAGVKLTFVDFLA</sequence>
<dbReference type="EMBL" id="JABWUV010000009">
    <property type="protein sequence ID" value="KAF6330354.1"/>
    <property type="molecule type" value="Genomic_DNA"/>
</dbReference>
<dbReference type="AlphaFoldDB" id="A0A7J7VYU3"/>
<name>A0A7J7VYU3_MYOMY</name>
<organism evidence="2 3">
    <name type="scientific">Myotis myotis</name>
    <name type="common">Greater mouse-eared bat</name>
    <name type="synonym">Vespertilio myotis</name>
    <dbReference type="NCBI Taxonomy" id="51298"/>
    <lineage>
        <taxon>Eukaryota</taxon>
        <taxon>Metazoa</taxon>
        <taxon>Chordata</taxon>
        <taxon>Craniata</taxon>
        <taxon>Vertebrata</taxon>
        <taxon>Euteleostomi</taxon>
        <taxon>Mammalia</taxon>
        <taxon>Eutheria</taxon>
        <taxon>Laurasiatheria</taxon>
        <taxon>Chiroptera</taxon>
        <taxon>Yangochiroptera</taxon>
        <taxon>Vespertilionidae</taxon>
        <taxon>Myotis</taxon>
    </lineage>
</organism>
<feature type="domain" description="Glutathione S-transferase C-terminal" evidence="1">
    <location>
        <begin position="82"/>
        <end position="125"/>
    </location>
</feature>
<proteinExistence type="predicted"/>
<dbReference type="InterPro" id="IPR004046">
    <property type="entry name" value="GST_C"/>
</dbReference>
<dbReference type="Gene3D" id="1.20.1050.10">
    <property type="match status" value="1"/>
</dbReference>
<dbReference type="Pfam" id="PF00043">
    <property type="entry name" value="GST_C"/>
    <property type="match status" value="1"/>
</dbReference>
<dbReference type="SUPFAM" id="SSF47616">
    <property type="entry name" value="GST C-terminal domain-like"/>
    <property type="match status" value="1"/>
</dbReference>
<reference evidence="2 3" key="1">
    <citation type="journal article" date="2020" name="Nature">
        <title>Six reference-quality genomes reveal evolution of bat adaptations.</title>
        <authorList>
            <person name="Jebb D."/>
            <person name="Huang Z."/>
            <person name="Pippel M."/>
            <person name="Hughes G.M."/>
            <person name="Lavrichenko K."/>
            <person name="Devanna P."/>
            <person name="Winkler S."/>
            <person name="Jermiin L.S."/>
            <person name="Skirmuntt E.C."/>
            <person name="Katzourakis A."/>
            <person name="Burkitt-Gray L."/>
            <person name="Ray D.A."/>
            <person name="Sullivan K.A.M."/>
            <person name="Roscito J.G."/>
            <person name="Kirilenko B.M."/>
            <person name="Davalos L.M."/>
            <person name="Corthals A.P."/>
            <person name="Power M.L."/>
            <person name="Jones G."/>
            <person name="Ransome R.D."/>
            <person name="Dechmann D.K.N."/>
            <person name="Locatelli A.G."/>
            <person name="Puechmaille S.J."/>
            <person name="Fedrigo O."/>
            <person name="Jarvis E.D."/>
            <person name="Hiller M."/>
            <person name="Vernes S.C."/>
            <person name="Myers E.W."/>
            <person name="Teeling E.C."/>
        </authorList>
    </citation>
    <scope>NUCLEOTIDE SEQUENCE [LARGE SCALE GENOMIC DNA]</scope>
    <source>
        <strain evidence="2">MMyoMyo1</strain>
        <tissue evidence="2">Flight muscle</tissue>
    </source>
</reference>
<evidence type="ECO:0000259" key="1">
    <source>
        <dbReference type="Pfam" id="PF00043"/>
    </source>
</evidence>
<dbReference type="InterPro" id="IPR036282">
    <property type="entry name" value="Glutathione-S-Trfase_C_sf"/>
</dbReference>
<protein>
    <recommendedName>
        <fullName evidence="1">Glutathione S-transferase C-terminal domain-containing protein</fullName>
    </recommendedName>
</protein>
<keyword evidence="3" id="KW-1185">Reference proteome</keyword>
<dbReference type="Proteomes" id="UP000527355">
    <property type="component" value="Unassembled WGS sequence"/>
</dbReference>
<comment type="caution">
    <text evidence="2">The sequence shown here is derived from an EMBL/GenBank/DDBJ whole genome shotgun (WGS) entry which is preliminary data.</text>
</comment>
<accession>A0A7J7VYU3</accession>